<sequence length="149" mass="16223">MHPPTDRYRRNPPGRDADRSYGPGDSPNAPRRSGPSRRHARPDGSGPDPADHASTPPYRNPSRPRVEYQTAPPSTAVPSGPFAPPSRTTTARSHVSVLRKHNEEAALRQEAQQLLSQARATTPGTYVAHLSRNNNLLVPVLPRLPRPGA</sequence>
<accession>A0A9W8AJ12</accession>
<dbReference type="InterPro" id="IPR031821">
    <property type="entry name" value="SOSSC"/>
</dbReference>
<feature type="compositionally biased region" description="Basic and acidic residues" evidence="1">
    <location>
        <begin position="1"/>
        <end position="19"/>
    </location>
</feature>
<evidence type="ECO:0000313" key="2">
    <source>
        <dbReference type="EMBL" id="KAJ1930587.1"/>
    </source>
</evidence>
<dbReference type="Pfam" id="PF15925">
    <property type="entry name" value="SOSSC"/>
    <property type="match status" value="1"/>
</dbReference>
<dbReference type="GO" id="GO:0006281">
    <property type="term" value="P:DNA repair"/>
    <property type="evidence" value="ECO:0007669"/>
    <property type="project" value="InterPro"/>
</dbReference>
<dbReference type="AlphaFoldDB" id="A0A9W8AJ12"/>
<dbReference type="GO" id="GO:0070876">
    <property type="term" value="C:SOSS complex"/>
    <property type="evidence" value="ECO:0007669"/>
    <property type="project" value="InterPro"/>
</dbReference>
<feature type="region of interest" description="Disordered" evidence="1">
    <location>
        <begin position="1"/>
        <end position="93"/>
    </location>
</feature>
<keyword evidence="3" id="KW-1185">Reference proteome</keyword>
<dbReference type="EMBL" id="JANBPT010000004">
    <property type="protein sequence ID" value="KAJ1930587.1"/>
    <property type="molecule type" value="Genomic_DNA"/>
</dbReference>
<name>A0A9W8AJ12_9FUNG</name>
<comment type="caution">
    <text evidence="2">The sequence shown here is derived from an EMBL/GenBank/DDBJ whole genome shotgun (WGS) entry which is preliminary data.</text>
</comment>
<reference evidence="2" key="1">
    <citation type="submission" date="2022-07" db="EMBL/GenBank/DDBJ databases">
        <title>Phylogenomic reconstructions and comparative analyses of Kickxellomycotina fungi.</title>
        <authorList>
            <person name="Reynolds N.K."/>
            <person name="Stajich J.E."/>
            <person name="Barry K."/>
            <person name="Grigoriev I.V."/>
            <person name="Crous P."/>
            <person name="Smith M.E."/>
        </authorList>
    </citation>
    <scope>NUCLEOTIDE SEQUENCE</scope>
    <source>
        <strain evidence="2">RSA 861</strain>
    </source>
</reference>
<gene>
    <name evidence="2" type="ORF">IWQ60_000198</name>
</gene>
<evidence type="ECO:0000256" key="1">
    <source>
        <dbReference type="SAM" id="MobiDB-lite"/>
    </source>
</evidence>
<dbReference type="Proteomes" id="UP001150569">
    <property type="component" value="Unassembled WGS sequence"/>
</dbReference>
<protein>
    <submittedName>
        <fullName evidence="2">Uncharacterized protein</fullName>
    </submittedName>
</protein>
<organism evidence="2 3">
    <name type="scientific">Tieghemiomyces parasiticus</name>
    <dbReference type="NCBI Taxonomy" id="78921"/>
    <lineage>
        <taxon>Eukaryota</taxon>
        <taxon>Fungi</taxon>
        <taxon>Fungi incertae sedis</taxon>
        <taxon>Zoopagomycota</taxon>
        <taxon>Kickxellomycotina</taxon>
        <taxon>Dimargaritomycetes</taxon>
        <taxon>Dimargaritales</taxon>
        <taxon>Dimargaritaceae</taxon>
        <taxon>Tieghemiomyces</taxon>
    </lineage>
</organism>
<proteinExistence type="predicted"/>
<dbReference type="OrthoDB" id="5551320at2759"/>
<evidence type="ECO:0000313" key="3">
    <source>
        <dbReference type="Proteomes" id="UP001150569"/>
    </source>
</evidence>